<reference evidence="1 2" key="1">
    <citation type="journal article" date="2016" name="Antonie Van Leeuwenhoek">
        <title>Dongia soli sp. nov., isolated from soil from Dokdo, Korea.</title>
        <authorList>
            <person name="Kim D.U."/>
            <person name="Lee H."/>
            <person name="Kim H."/>
            <person name="Kim S.G."/>
            <person name="Ka J.O."/>
        </authorList>
    </citation>
    <scope>NUCLEOTIDE SEQUENCE [LARGE SCALE GENOMIC DNA]</scope>
    <source>
        <strain evidence="1 2">D78</strain>
    </source>
</reference>
<proteinExistence type="predicted"/>
<evidence type="ECO:0000313" key="1">
    <source>
        <dbReference type="EMBL" id="MDY0885704.1"/>
    </source>
</evidence>
<protein>
    <submittedName>
        <fullName evidence="1">Uncharacterized protein</fullName>
    </submittedName>
</protein>
<dbReference type="EMBL" id="JAXCLW010000012">
    <property type="protein sequence ID" value="MDY0885704.1"/>
    <property type="molecule type" value="Genomic_DNA"/>
</dbReference>
<keyword evidence="2" id="KW-1185">Reference proteome</keyword>
<dbReference type="Proteomes" id="UP001279642">
    <property type="component" value="Unassembled WGS sequence"/>
</dbReference>
<organism evidence="1 2">
    <name type="scientific">Dongia soli</name>
    <dbReference type="NCBI Taxonomy" id="600628"/>
    <lineage>
        <taxon>Bacteria</taxon>
        <taxon>Pseudomonadati</taxon>
        <taxon>Pseudomonadota</taxon>
        <taxon>Alphaproteobacteria</taxon>
        <taxon>Rhodospirillales</taxon>
        <taxon>Dongiaceae</taxon>
        <taxon>Dongia</taxon>
    </lineage>
</organism>
<dbReference type="RefSeq" id="WP_320510779.1">
    <property type="nucleotide sequence ID" value="NZ_JAXCLW010000012.1"/>
</dbReference>
<comment type="caution">
    <text evidence="1">The sequence shown here is derived from an EMBL/GenBank/DDBJ whole genome shotgun (WGS) entry which is preliminary data.</text>
</comment>
<sequence>MANPASAPSLIHWSRPFLALLLAAGLAGCSSYGKIDYRQINSGYDPEQGRWIPYQKGIHADVTGNPFAMSQKDFNQLVAEAIQPNGYVPVDRGPRVRLAFNETGGTGDYICQNSGDKDSTKMGRGGDSKIRVSAAYCQGNDAVTYATGSITDVSGPDDPQFKAFLRNLTVFLFPTPESNGDVNCSNGMRC</sequence>
<evidence type="ECO:0000313" key="2">
    <source>
        <dbReference type="Proteomes" id="UP001279642"/>
    </source>
</evidence>
<name>A0ABU5EGZ5_9PROT</name>
<accession>A0ABU5EGZ5</accession>
<gene>
    <name evidence="1" type="ORF">SMD27_22895</name>
</gene>